<dbReference type="OrthoDB" id="284933at2157"/>
<dbReference type="RefSeq" id="WP_151113986.1">
    <property type="nucleotide sequence ID" value="NZ_WKJQ01000002.1"/>
</dbReference>
<reference evidence="2 3" key="1">
    <citation type="submission" date="2019-11" db="EMBL/GenBank/DDBJ databases">
        <title>Whole genome sequence of Haloferax sp. MBLA0078.</title>
        <authorList>
            <person name="Seo M.-J."/>
            <person name="Cho E.-S."/>
        </authorList>
    </citation>
    <scope>NUCLEOTIDE SEQUENCE [LARGE SCALE GENOMIC DNA]</scope>
    <source>
        <strain evidence="2 3">MBLA0078</strain>
    </source>
</reference>
<dbReference type="AlphaFoldDB" id="A0A6A8G9W1"/>
<evidence type="ECO:0000313" key="3">
    <source>
        <dbReference type="Proteomes" id="UP000443423"/>
    </source>
</evidence>
<evidence type="ECO:0000256" key="1">
    <source>
        <dbReference type="SAM" id="MobiDB-lite"/>
    </source>
</evidence>
<name>A0A6A8G9W1_9EURY</name>
<sequence>MGNQEGGDPKRTHTEPPRAVEERAKNVGSEYVSRILQYEWADVLVSSPPETDGLNWVPGHVGKEWGRVAPDVWSPIRARGYDPHFRHFPTVDRFDRGEFQFEFRLTPTSPGDGVDERYEEMAHSNFRERIDDYVSNTSNGTTWENASVVTEQPTVLWRATYRFPSQDSVGYYKTLRRAIEEHEWVVELAHEVLDETDA</sequence>
<feature type="region of interest" description="Disordered" evidence="1">
    <location>
        <begin position="1"/>
        <end position="25"/>
    </location>
</feature>
<accession>A0A6A8G9W1</accession>
<dbReference type="EMBL" id="WKJQ01000002">
    <property type="protein sequence ID" value="MRW97989.1"/>
    <property type="molecule type" value="Genomic_DNA"/>
</dbReference>
<organism evidence="2 3">
    <name type="scientific">Haloferax marinum</name>
    <dbReference type="NCBI Taxonomy" id="2666143"/>
    <lineage>
        <taxon>Archaea</taxon>
        <taxon>Methanobacteriati</taxon>
        <taxon>Methanobacteriota</taxon>
        <taxon>Stenosarchaea group</taxon>
        <taxon>Halobacteria</taxon>
        <taxon>Halobacteriales</taxon>
        <taxon>Haloferacaceae</taxon>
        <taxon>Haloferax</taxon>
    </lineage>
</organism>
<feature type="compositionally biased region" description="Basic and acidic residues" evidence="1">
    <location>
        <begin position="7"/>
        <end position="25"/>
    </location>
</feature>
<gene>
    <name evidence="2" type="ORF">GJR99_15595</name>
</gene>
<dbReference type="Proteomes" id="UP000443423">
    <property type="component" value="Unassembled WGS sequence"/>
</dbReference>
<proteinExistence type="predicted"/>
<keyword evidence="3" id="KW-1185">Reference proteome</keyword>
<protein>
    <submittedName>
        <fullName evidence="2">Uncharacterized protein</fullName>
    </submittedName>
</protein>
<evidence type="ECO:0000313" key="2">
    <source>
        <dbReference type="EMBL" id="MRW97989.1"/>
    </source>
</evidence>
<comment type="caution">
    <text evidence="2">The sequence shown here is derived from an EMBL/GenBank/DDBJ whole genome shotgun (WGS) entry which is preliminary data.</text>
</comment>